<evidence type="ECO:0000256" key="2">
    <source>
        <dbReference type="ARBA" id="ARBA00022723"/>
    </source>
</evidence>
<dbReference type="PANTHER" id="PTHR42978:SF6">
    <property type="entry name" value="QUORUM-QUENCHING LACTONASE YTNP-RELATED"/>
    <property type="match status" value="1"/>
</dbReference>
<gene>
    <name evidence="7" type="ORF">P0Y50_08070</name>
</gene>
<dbReference type="GO" id="GO:0016787">
    <property type="term" value="F:hydrolase activity"/>
    <property type="evidence" value="ECO:0007669"/>
    <property type="project" value="UniProtKB-KW"/>
</dbReference>
<evidence type="ECO:0000256" key="4">
    <source>
        <dbReference type="ARBA" id="ARBA00022833"/>
    </source>
</evidence>
<dbReference type="Gene3D" id="3.60.15.10">
    <property type="entry name" value="Ribonuclease Z/Hydroxyacylglutathione hydrolase-like"/>
    <property type="match status" value="1"/>
</dbReference>
<comment type="similarity">
    <text evidence="1">Belongs to the metallo-beta-lactamase superfamily.</text>
</comment>
<accession>A0AAJ6BKI7</accession>
<name>A0AAJ6BKI7_9CAUL</name>
<evidence type="ECO:0000313" key="7">
    <source>
        <dbReference type="EMBL" id="WEK38511.1"/>
    </source>
</evidence>
<keyword evidence="4" id="KW-0862">Zinc</keyword>
<feature type="domain" description="Metallo-beta-lactamase" evidence="6">
    <location>
        <begin position="99"/>
        <end position="284"/>
    </location>
</feature>
<sequence>MRMLMTGGALAGLMLAACQPANDKKPGDPAPPNPTQTVAAPAEKPVYRFKIGTLDAIALFDGQNPVPNDNKVFGVGLTPQAVAAPLTAAGQPTDVIMLEIHPLLVRKDDRTMLFDTGLGEGKGLLMQSLRTAGVEPASITDVLISHGHPDHIGGLVANGALAFPNAAIRMSEADWALIRANPELADLVRIITPKVQTFKPGAEAAPGVTAQDTAGHTPGHVAYLIADGQNQLLYTGDLMHHWILSVEHPDWRVGYDDDQAAGEKARLDEVTALRNSGAHIYAYHFPFPGLGKIATREGRAMFISEAQSTQSVSK</sequence>
<proteinExistence type="inferred from homology"/>
<protein>
    <submittedName>
        <fullName evidence="7">MBL fold metallo-hydrolase</fullName>
    </submittedName>
</protein>
<evidence type="ECO:0000256" key="5">
    <source>
        <dbReference type="SAM" id="MobiDB-lite"/>
    </source>
</evidence>
<reference evidence="7" key="1">
    <citation type="submission" date="2023-03" db="EMBL/GenBank/DDBJ databases">
        <title>Andean soil-derived lignocellulolytic bacterial consortium as a source of novel taxa and putative plastic-active enzymes.</title>
        <authorList>
            <person name="Diaz-Garcia L."/>
            <person name="Chuvochina M."/>
            <person name="Feuerriegel G."/>
            <person name="Bunk B."/>
            <person name="Sproer C."/>
            <person name="Streit W.R."/>
            <person name="Rodriguez L.M."/>
            <person name="Overmann J."/>
            <person name="Jimenez D.J."/>
        </authorList>
    </citation>
    <scope>NUCLEOTIDE SEQUENCE</scope>
    <source>
        <strain evidence="7">MAG 833</strain>
    </source>
</reference>
<dbReference type="GO" id="GO:0046872">
    <property type="term" value="F:metal ion binding"/>
    <property type="evidence" value="ECO:0007669"/>
    <property type="project" value="UniProtKB-KW"/>
</dbReference>
<dbReference type="PROSITE" id="PS51257">
    <property type="entry name" value="PROKAR_LIPOPROTEIN"/>
    <property type="match status" value="1"/>
</dbReference>
<dbReference type="SUPFAM" id="SSF56281">
    <property type="entry name" value="Metallo-hydrolase/oxidoreductase"/>
    <property type="match status" value="1"/>
</dbReference>
<dbReference type="PANTHER" id="PTHR42978">
    <property type="entry name" value="QUORUM-QUENCHING LACTONASE YTNP-RELATED-RELATED"/>
    <property type="match status" value="1"/>
</dbReference>
<keyword evidence="2" id="KW-0479">Metal-binding</keyword>
<dbReference type="Proteomes" id="UP001213664">
    <property type="component" value="Chromosome"/>
</dbReference>
<evidence type="ECO:0000256" key="3">
    <source>
        <dbReference type="ARBA" id="ARBA00022801"/>
    </source>
</evidence>
<dbReference type="Pfam" id="PF00753">
    <property type="entry name" value="Lactamase_B"/>
    <property type="match status" value="1"/>
</dbReference>
<dbReference type="InterPro" id="IPR001279">
    <property type="entry name" value="Metallo-B-lactamas"/>
</dbReference>
<dbReference type="AlphaFoldDB" id="A0AAJ6BKI7"/>
<dbReference type="CDD" id="cd07720">
    <property type="entry name" value="OPHC2-like_MBL-fold"/>
    <property type="match status" value="1"/>
</dbReference>
<dbReference type="InterPro" id="IPR036866">
    <property type="entry name" value="RibonucZ/Hydroxyglut_hydro"/>
</dbReference>
<feature type="region of interest" description="Disordered" evidence="5">
    <location>
        <begin position="20"/>
        <end position="41"/>
    </location>
</feature>
<dbReference type="InterPro" id="IPR051013">
    <property type="entry name" value="MBL_superfamily_lactonases"/>
</dbReference>
<evidence type="ECO:0000256" key="1">
    <source>
        <dbReference type="ARBA" id="ARBA00007749"/>
    </source>
</evidence>
<dbReference type="EMBL" id="CP119326">
    <property type="protein sequence ID" value="WEK38511.1"/>
    <property type="molecule type" value="Genomic_DNA"/>
</dbReference>
<dbReference type="SMART" id="SM00849">
    <property type="entry name" value="Lactamase_B"/>
    <property type="match status" value="1"/>
</dbReference>
<keyword evidence="3" id="KW-0378">Hydrolase</keyword>
<evidence type="ECO:0000313" key="8">
    <source>
        <dbReference type="Proteomes" id="UP001213664"/>
    </source>
</evidence>
<organism evidence="7 8">
    <name type="scientific">Candidatus Brevundimonas colombiensis</name>
    <dbReference type="NCBI Taxonomy" id="3121376"/>
    <lineage>
        <taxon>Bacteria</taxon>
        <taxon>Pseudomonadati</taxon>
        <taxon>Pseudomonadota</taxon>
        <taxon>Alphaproteobacteria</taxon>
        <taxon>Caulobacterales</taxon>
        <taxon>Caulobacteraceae</taxon>
        <taxon>Brevundimonas</taxon>
    </lineage>
</organism>
<evidence type="ECO:0000259" key="6">
    <source>
        <dbReference type="SMART" id="SM00849"/>
    </source>
</evidence>